<keyword evidence="1" id="KW-0547">Nucleotide-binding</keyword>
<proteinExistence type="predicted"/>
<dbReference type="NCBIfam" id="TIGR02058">
    <property type="entry name" value="lin0512_fam"/>
    <property type="match status" value="1"/>
</dbReference>
<dbReference type="PANTHER" id="PTHR34784">
    <property type="entry name" value="50S RIBOSOMAL PROTEIN L34"/>
    <property type="match status" value="1"/>
</dbReference>
<reference evidence="3" key="1">
    <citation type="submission" date="2021-03" db="EMBL/GenBank/DDBJ databases">
        <title>Genomic Encyclopedia of Type Strains, Phase IV (KMG-IV): sequencing the most valuable type-strain genomes for metagenomic binning, comparative biology and taxonomic classification.</title>
        <authorList>
            <person name="Goeker M."/>
        </authorList>
    </citation>
    <scope>NUCLEOTIDE SEQUENCE</scope>
    <source>
        <strain evidence="3">DSM 107338</strain>
    </source>
</reference>
<dbReference type="Gene3D" id="3.30.1330.20">
    <property type="entry name" value="Tubulin/FtsZ, C-terminal domain"/>
    <property type="match status" value="1"/>
</dbReference>
<keyword evidence="2" id="KW-0342">GTP-binding</keyword>
<comment type="caution">
    <text evidence="3">The sequence shown here is derived from an EMBL/GenBank/DDBJ whole genome shotgun (WGS) entry which is preliminary data.</text>
</comment>
<accession>A0A9X0YTD4</accession>
<name>A0A9X0YTD4_9BACI</name>
<evidence type="ECO:0000313" key="3">
    <source>
        <dbReference type="EMBL" id="MBP2078563.1"/>
    </source>
</evidence>
<evidence type="ECO:0000256" key="2">
    <source>
        <dbReference type="ARBA" id="ARBA00023134"/>
    </source>
</evidence>
<dbReference type="Pfam" id="PF09585">
    <property type="entry name" value="Lin0512_fam"/>
    <property type="match status" value="1"/>
</dbReference>
<dbReference type="GO" id="GO:0005525">
    <property type="term" value="F:GTP binding"/>
    <property type="evidence" value="ECO:0007669"/>
    <property type="project" value="UniProtKB-KW"/>
</dbReference>
<dbReference type="PANTHER" id="PTHR34784:SF1">
    <property type="entry name" value="50S RIBOSOMAL PROTEIN L34"/>
    <property type="match status" value="1"/>
</dbReference>
<dbReference type="InterPro" id="IPR037103">
    <property type="entry name" value="Tubulin/FtsZ-like_C"/>
</dbReference>
<evidence type="ECO:0000313" key="4">
    <source>
        <dbReference type="Proteomes" id="UP001138793"/>
    </source>
</evidence>
<gene>
    <name evidence="3" type="ORF">J2Z64_002827</name>
</gene>
<dbReference type="AlphaFoldDB" id="A0A9X0YTD4"/>
<dbReference type="Proteomes" id="UP001138793">
    <property type="component" value="Unassembled WGS sequence"/>
</dbReference>
<protein>
    <submittedName>
        <fullName evidence="3">Uncharacterized protein (TIGR02058 family)</fullName>
    </submittedName>
</protein>
<organism evidence="3 4">
    <name type="scientific">Oceanobacillus polygoni</name>
    <dbReference type="NCBI Taxonomy" id="1235259"/>
    <lineage>
        <taxon>Bacteria</taxon>
        <taxon>Bacillati</taxon>
        <taxon>Bacillota</taxon>
        <taxon>Bacilli</taxon>
        <taxon>Bacillales</taxon>
        <taxon>Bacillaceae</taxon>
        <taxon>Oceanobacillus</taxon>
    </lineage>
</organism>
<sequence>MWKEVKTMENLLFIETGTGIDVHGQDVNIASERAVMHAIHTNSMPGMKKILPDGDLDKMKVHVKLGIPLDLEKLDQNRIKQLIPYGTVTVEVLPGGMATTSGILLEDQQDKNDLMYIVNAVVEVGY</sequence>
<dbReference type="InterPro" id="IPR011719">
    <property type="entry name" value="CHP02058"/>
</dbReference>
<dbReference type="EMBL" id="JAGGMB010000009">
    <property type="protein sequence ID" value="MBP2078563.1"/>
    <property type="molecule type" value="Genomic_DNA"/>
</dbReference>
<keyword evidence="4" id="KW-1185">Reference proteome</keyword>
<evidence type="ECO:0000256" key="1">
    <source>
        <dbReference type="ARBA" id="ARBA00022741"/>
    </source>
</evidence>